<keyword evidence="1" id="KW-0732">Signal</keyword>
<dbReference type="Proteomes" id="UP001516400">
    <property type="component" value="Unassembled WGS sequence"/>
</dbReference>
<reference evidence="2 3" key="1">
    <citation type="journal article" date="2021" name="BMC Biol.">
        <title>Horizontally acquired antibacterial genes associated with adaptive radiation of ladybird beetles.</title>
        <authorList>
            <person name="Li H.S."/>
            <person name="Tang X.F."/>
            <person name="Huang Y.H."/>
            <person name="Xu Z.Y."/>
            <person name="Chen M.L."/>
            <person name="Du X.Y."/>
            <person name="Qiu B.Y."/>
            <person name="Chen P.T."/>
            <person name="Zhang W."/>
            <person name="Slipinski A."/>
            <person name="Escalona H.E."/>
            <person name="Waterhouse R.M."/>
            <person name="Zwick A."/>
            <person name="Pang H."/>
        </authorList>
    </citation>
    <scope>NUCLEOTIDE SEQUENCE [LARGE SCALE GENOMIC DNA]</scope>
    <source>
        <strain evidence="2">SYSU2018</strain>
    </source>
</reference>
<feature type="non-terminal residue" evidence="2">
    <location>
        <position position="1"/>
    </location>
</feature>
<feature type="signal peptide" evidence="1">
    <location>
        <begin position="1"/>
        <end position="25"/>
    </location>
</feature>
<dbReference type="AlphaFoldDB" id="A0ABD2NMJ8"/>
<sequence>KMQTNKMTPIWTLITILHWTSQVLATANDFKITAINESSGILFQDLGQVKLSNEVYALLTFINLTHINEKITILNHYSISKDICNLARSSHISNDCYNQLKYIRTKLNSIQSLFNIVAHKIDTYTTRHKRGLINGISYATKWLFGIPNSDDADFYSDSINQLINNQKQTDVLMQQQVYIISGTITNFNNSLQRMNENVITLNKNLKNFNKFQNDVSQVINEVDTEIQISNHLILLIEMSDELSSLLNQYVNDIS</sequence>
<gene>
    <name evidence="2" type="ORF">HHI36_017302</name>
</gene>
<dbReference type="EMBL" id="JABFTP020000124">
    <property type="protein sequence ID" value="KAL3279794.1"/>
    <property type="molecule type" value="Genomic_DNA"/>
</dbReference>
<proteinExistence type="predicted"/>
<organism evidence="2 3">
    <name type="scientific">Cryptolaemus montrouzieri</name>
    <dbReference type="NCBI Taxonomy" id="559131"/>
    <lineage>
        <taxon>Eukaryota</taxon>
        <taxon>Metazoa</taxon>
        <taxon>Ecdysozoa</taxon>
        <taxon>Arthropoda</taxon>
        <taxon>Hexapoda</taxon>
        <taxon>Insecta</taxon>
        <taxon>Pterygota</taxon>
        <taxon>Neoptera</taxon>
        <taxon>Endopterygota</taxon>
        <taxon>Coleoptera</taxon>
        <taxon>Polyphaga</taxon>
        <taxon>Cucujiformia</taxon>
        <taxon>Coccinelloidea</taxon>
        <taxon>Coccinellidae</taxon>
        <taxon>Scymninae</taxon>
        <taxon>Scymnini</taxon>
        <taxon>Cryptolaemus</taxon>
    </lineage>
</organism>
<evidence type="ECO:0000256" key="1">
    <source>
        <dbReference type="SAM" id="SignalP"/>
    </source>
</evidence>
<comment type="caution">
    <text evidence="2">The sequence shown here is derived from an EMBL/GenBank/DDBJ whole genome shotgun (WGS) entry which is preliminary data.</text>
</comment>
<name>A0ABD2NMJ8_9CUCU</name>
<evidence type="ECO:0000313" key="3">
    <source>
        <dbReference type="Proteomes" id="UP001516400"/>
    </source>
</evidence>
<evidence type="ECO:0000313" key="2">
    <source>
        <dbReference type="EMBL" id="KAL3279794.1"/>
    </source>
</evidence>
<dbReference type="InterPro" id="IPR022048">
    <property type="entry name" value="Envelope_fusion-like"/>
</dbReference>
<dbReference type="Pfam" id="PF12259">
    <property type="entry name" value="Baculo_F"/>
    <property type="match status" value="1"/>
</dbReference>
<feature type="chain" id="PRO_5044894964" evidence="1">
    <location>
        <begin position="26"/>
        <end position="254"/>
    </location>
</feature>
<protein>
    <submittedName>
        <fullName evidence="2">Uncharacterized protein</fullName>
    </submittedName>
</protein>
<keyword evidence="3" id="KW-1185">Reference proteome</keyword>
<accession>A0ABD2NMJ8</accession>